<dbReference type="KEGG" id="orp:MOP44_12880"/>
<keyword evidence="7" id="KW-1185">Reference proteome</keyword>
<dbReference type="InterPro" id="IPR036388">
    <property type="entry name" value="WH-like_DNA-bd_sf"/>
</dbReference>
<protein>
    <submittedName>
        <fullName evidence="6">Sigma-70 family RNA polymerase sigma factor</fullName>
    </submittedName>
</protein>
<reference evidence="6" key="1">
    <citation type="submission" date="2021-04" db="EMBL/GenBank/DDBJ databases">
        <title>Phylogenetic analysis of Acidobacteriaceae.</title>
        <authorList>
            <person name="Qiu L."/>
            <person name="Zhang Q."/>
        </authorList>
    </citation>
    <scope>NUCLEOTIDE SEQUENCE</scope>
    <source>
        <strain evidence="6">DSM 25168</strain>
    </source>
</reference>
<dbReference type="InterPro" id="IPR013324">
    <property type="entry name" value="RNA_pol_sigma_r3/r4-like"/>
</dbReference>
<dbReference type="Pfam" id="PF07638">
    <property type="entry name" value="Sigma70_ECF"/>
    <property type="match status" value="1"/>
</dbReference>
<dbReference type="EMBL" id="CP093313">
    <property type="protein sequence ID" value="UWZ86811.1"/>
    <property type="molecule type" value="Genomic_DNA"/>
</dbReference>
<gene>
    <name evidence="6" type="ORF">MOP44_12880</name>
</gene>
<dbReference type="InterPro" id="IPR014284">
    <property type="entry name" value="RNA_pol_sigma-70_dom"/>
</dbReference>
<evidence type="ECO:0000313" key="6">
    <source>
        <dbReference type="EMBL" id="UWZ86811.1"/>
    </source>
</evidence>
<dbReference type="GO" id="GO:0006352">
    <property type="term" value="P:DNA-templated transcription initiation"/>
    <property type="evidence" value="ECO:0007669"/>
    <property type="project" value="InterPro"/>
</dbReference>
<dbReference type="InterPro" id="IPR011517">
    <property type="entry name" value="RNA_pol_sigma70_ECF-like"/>
</dbReference>
<dbReference type="InterPro" id="IPR053812">
    <property type="entry name" value="HTH_Sigma70_ECF-like"/>
</dbReference>
<keyword evidence="4" id="KW-0804">Transcription</keyword>
<dbReference type="SUPFAM" id="SSF88946">
    <property type="entry name" value="Sigma2 domain of RNA polymerase sigma factors"/>
    <property type="match status" value="1"/>
</dbReference>
<dbReference type="PANTHER" id="PTHR43133:SF39">
    <property type="entry name" value="SIMILAR TO RNA POLYMERASE SIGMA-E FACTOR"/>
    <property type="match status" value="1"/>
</dbReference>
<dbReference type="InterPro" id="IPR013325">
    <property type="entry name" value="RNA_pol_sigma_r2"/>
</dbReference>
<dbReference type="InterPro" id="IPR039425">
    <property type="entry name" value="RNA_pol_sigma-70-like"/>
</dbReference>
<evidence type="ECO:0000256" key="1">
    <source>
        <dbReference type="ARBA" id="ARBA00010641"/>
    </source>
</evidence>
<dbReference type="RefSeq" id="WP_260796448.1">
    <property type="nucleotide sequence ID" value="NZ_CP093313.1"/>
</dbReference>
<keyword evidence="2" id="KW-0805">Transcription regulation</keyword>
<dbReference type="Gene3D" id="1.10.1740.10">
    <property type="match status" value="1"/>
</dbReference>
<keyword evidence="3" id="KW-0731">Sigma factor</keyword>
<dbReference type="Gene3D" id="1.10.10.10">
    <property type="entry name" value="Winged helix-like DNA-binding domain superfamily/Winged helix DNA-binding domain"/>
    <property type="match status" value="1"/>
</dbReference>
<sequence>MHTHKEEQISALLQAWSSGDQDALEQLTPIVYDELRRLARHFLRNERAHITLQTTALVNEAYLKMVDFKRMRFKDRAHFFAVSAQLMRRILVDHSRRRNLKRGGNVPHVSIEDTNALAPEHPIDLILLDNALHALAQFDSRKARVVELRFFGGLSVEETAEILSVSSITVMRDWNTARAWLYREMSGACSESAGP</sequence>
<dbReference type="AlphaFoldDB" id="A0A9J7BVA7"/>
<dbReference type="PANTHER" id="PTHR43133">
    <property type="entry name" value="RNA POLYMERASE ECF-TYPE SIGMA FACTO"/>
    <property type="match status" value="1"/>
</dbReference>
<feature type="domain" description="RNA polymerase sigma-70 ECF-like HTH" evidence="5">
    <location>
        <begin position="7"/>
        <end position="186"/>
    </location>
</feature>
<dbReference type="NCBIfam" id="TIGR02999">
    <property type="entry name" value="Sig-70_X6"/>
    <property type="match status" value="1"/>
</dbReference>
<organism evidence="6 7">
    <name type="scientific">Occallatibacter riparius</name>
    <dbReference type="NCBI Taxonomy" id="1002689"/>
    <lineage>
        <taxon>Bacteria</taxon>
        <taxon>Pseudomonadati</taxon>
        <taxon>Acidobacteriota</taxon>
        <taxon>Terriglobia</taxon>
        <taxon>Terriglobales</taxon>
        <taxon>Acidobacteriaceae</taxon>
        <taxon>Occallatibacter</taxon>
    </lineage>
</organism>
<accession>A0A9J7BVA7</accession>
<evidence type="ECO:0000256" key="3">
    <source>
        <dbReference type="ARBA" id="ARBA00023082"/>
    </source>
</evidence>
<proteinExistence type="inferred from homology"/>
<evidence type="ECO:0000256" key="2">
    <source>
        <dbReference type="ARBA" id="ARBA00023015"/>
    </source>
</evidence>
<dbReference type="NCBIfam" id="TIGR02937">
    <property type="entry name" value="sigma70-ECF"/>
    <property type="match status" value="1"/>
</dbReference>
<evidence type="ECO:0000259" key="5">
    <source>
        <dbReference type="Pfam" id="PF07638"/>
    </source>
</evidence>
<name>A0A9J7BVA7_9BACT</name>
<evidence type="ECO:0000313" key="7">
    <source>
        <dbReference type="Proteomes" id="UP001059380"/>
    </source>
</evidence>
<comment type="similarity">
    <text evidence="1">Belongs to the sigma-70 factor family. ECF subfamily.</text>
</comment>
<dbReference type="SUPFAM" id="SSF88659">
    <property type="entry name" value="Sigma3 and sigma4 domains of RNA polymerase sigma factors"/>
    <property type="match status" value="1"/>
</dbReference>
<evidence type="ECO:0000256" key="4">
    <source>
        <dbReference type="ARBA" id="ARBA00023163"/>
    </source>
</evidence>
<dbReference type="GO" id="GO:0016987">
    <property type="term" value="F:sigma factor activity"/>
    <property type="evidence" value="ECO:0007669"/>
    <property type="project" value="UniProtKB-KW"/>
</dbReference>
<dbReference type="Proteomes" id="UP001059380">
    <property type="component" value="Chromosome"/>
</dbReference>